<reference evidence="1 2" key="1">
    <citation type="submission" date="2011-03" db="EMBL/GenBank/DDBJ databases">
        <title>The complete genome of Archaeoglobus veneficus SNP6.</title>
        <authorList>
            <consortium name="US DOE Joint Genome Institute (JGI-PGF)"/>
            <person name="Lucas S."/>
            <person name="Copeland A."/>
            <person name="Lapidus A."/>
            <person name="Bruce D."/>
            <person name="Goodwin L."/>
            <person name="Pitluck S."/>
            <person name="Kyrpides N."/>
            <person name="Mavromatis K."/>
            <person name="Pagani I."/>
            <person name="Ivanova N."/>
            <person name="Mikhailova N."/>
            <person name="Lu M."/>
            <person name="Detter J.C."/>
            <person name="Tapia R."/>
            <person name="Han C."/>
            <person name="Land M."/>
            <person name="Hauser L."/>
            <person name="Markowitz V."/>
            <person name="Cheng J.-F."/>
            <person name="Hugenholtz P."/>
            <person name="Woyke T."/>
            <person name="Wu D."/>
            <person name="Spring S."/>
            <person name="Brambilla E."/>
            <person name="Klenk H.-P."/>
            <person name="Eisen J.A."/>
        </authorList>
    </citation>
    <scope>NUCLEOTIDE SEQUENCE [LARGE SCALE GENOMIC DNA]</scope>
    <source>
        <strain>SNP6</strain>
    </source>
</reference>
<dbReference type="KEGG" id="ave:Arcve_0079"/>
<dbReference type="OrthoDB" id="51576at2157"/>
<evidence type="ECO:0000313" key="2">
    <source>
        <dbReference type="Proteomes" id="UP000008136"/>
    </source>
</evidence>
<dbReference type="AlphaFoldDB" id="F2KMU6"/>
<protein>
    <submittedName>
        <fullName evidence="1">Uncharacterized protein</fullName>
    </submittedName>
</protein>
<keyword evidence="2" id="KW-1185">Reference proteome</keyword>
<dbReference type="InterPro" id="IPR036280">
    <property type="entry name" value="Multihaem_cyt_sf"/>
</dbReference>
<name>F2KMU6_ARCVS</name>
<dbReference type="Proteomes" id="UP000008136">
    <property type="component" value="Chromosome"/>
</dbReference>
<dbReference type="RefSeq" id="WP_013682796.1">
    <property type="nucleotide sequence ID" value="NC_015320.1"/>
</dbReference>
<dbReference type="GeneID" id="10393171"/>
<gene>
    <name evidence="1" type="ordered locus">Arcve_0079</name>
</gene>
<accession>F2KMU6</accession>
<dbReference type="eggNOG" id="arCOG09418">
    <property type="taxonomic scope" value="Archaea"/>
</dbReference>
<dbReference type="HOGENOM" id="CLU_111880_0_0_2"/>
<dbReference type="SUPFAM" id="SSF48695">
    <property type="entry name" value="Multiheme cytochromes"/>
    <property type="match status" value="1"/>
</dbReference>
<dbReference type="EMBL" id="CP002588">
    <property type="protein sequence ID" value="AEA46120.1"/>
    <property type="molecule type" value="Genomic_DNA"/>
</dbReference>
<evidence type="ECO:0000313" key="1">
    <source>
        <dbReference type="EMBL" id="AEA46120.1"/>
    </source>
</evidence>
<sequence length="196" mass="21814">MLKKRLILLTLLCIILISGKALSAQQHVPGYGEICFPCHELLLSKQEQISKLSHCRCHSVDIWKGEHVVMEKLSKLHGLDPCIRCHVGAGYSSENLDAIAVHVPHTNVKCSACHGEGVVVKPDSKDCYYCHKGGVHEIHYGILNEICVACHGKVIYKFAELKEEVGVKETPQEEKPKPFSLYDVLKSLFTSLTGRI</sequence>
<organism evidence="1 2">
    <name type="scientific">Archaeoglobus veneficus (strain DSM 11195 / SNP6)</name>
    <dbReference type="NCBI Taxonomy" id="693661"/>
    <lineage>
        <taxon>Archaea</taxon>
        <taxon>Methanobacteriati</taxon>
        <taxon>Methanobacteriota</taxon>
        <taxon>Archaeoglobi</taxon>
        <taxon>Archaeoglobales</taxon>
        <taxon>Archaeoglobaceae</taxon>
        <taxon>Archaeoglobus</taxon>
    </lineage>
</organism>
<proteinExistence type="predicted"/>